<dbReference type="PROSITE" id="PS50052">
    <property type="entry name" value="GUANYLATE_KINASE_2"/>
    <property type="match status" value="1"/>
</dbReference>
<dbReference type="PANTHER" id="PTHR13265">
    <property type="entry name" value="THO COMPLEX SUBUNIT 1"/>
    <property type="match status" value="1"/>
</dbReference>
<dbReference type="GO" id="GO:0000445">
    <property type="term" value="C:THO complex part of transcription export complex"/>
    <property type="evidence" value="ECO:0007669"/>
    <property type="project" value="TreeGrafter"/>
</dbReference>
<dbReference type="Pfam" id="PF11957">
    <property type="entry name" value="efThoc1"/>
    <property type="match status" value="1"/>
</dbReference>
<feature type="region of interest" description="Disordered" evidence="1">
    <location>
        <begin position="804"/>
        <end position="830"/>
    </location>
</feature>
<proteinExistence type="predicted"/>
<dbReference type="SUPFAM" id="SSF52540">
    <property type="entry name" value="P-loop containing nucleoside triphosphate hydrolases"/>
    <property type="match status" value="1"/>
</dbReference>
<feature type="region of interest" description="Disordered" evidence="1">
    <location>
        <begin position="313"/>
        <end position="349"/>
    </location>
</feature>
<evidence type="ECO:0000259" key="2">
    <source>
        <dbReference type="PROSITE" id="PS50052"/>
    </source>
</evidence>
<feature type="region of interest" description="Disordered" evidence="1">
    <location>
        <begin position="231"/>
        <end position="267"/>
    </location>
</feature>
<comment type="caution">
    <text evidence="3">The sequence shown here is derived from an EMBL/GenBank/DDBJ whole genome shotgun (WGS) entry which is preliminary data.</text>
</comment>
<dbReference type="Pfam" id="PF00625">
    <property type="entry name" value="Guanylate_kin"/>
    <property type="match status" value="1"/>
</dbReference>
<dbReference type="EMBL" id="JPKY01000186">
    <property type="protein sequence ID" value="KFH40588.1"/>
    <property type="molecule type" value="Genomic_DNA"/>
</dbReference>
<dbReference type="InterPro" id="IPR021861">
    <property type="entry name" value="THO_THOC1"/>
</dbReference>
<feature type="compositionally biased region" description="Basic and acidic residues" evidence="1">
    <location>
        <begin position="236"/>
        <end position="267"/>
    </location>
</feature>
<dbReference type="PANTHER" id="PTHR13265:SF0">
    <property type="entry name" value="HPR1"/>
    <property type="match status" value="1"/>
</dbReference>
<dbReference type="InterPro" id="IPR027417">
    <property type="entry name" value="P-loop_NTPase"/>
</dbReference>
<name>A0A086SU06_HAPC1</name>
<dbReference type="STRING" id="857340.A0A086SU06"/>
<dbReference type="HOGENOM" id="CLU_017925_0_0_1"/>
<evidence type="ECO:0000313" key="4">
    <source>
        <dbReference type="Proteomes" id="UP000029964"/>
    </source>
</evidence>
<dbReference type="Gene3D" id="3.40.50.300">
    <property type="entry name" value="P-loop containing nucleotide triphosphate hydrolases"/>
    <property type="match status" value="1"/>
</dbReference>
<gene>
    <name evidence="3" type="ORF">ACRE_087210</name>
</gene>
<evidence type="ECO:0000256" key="1">
    <source>
        <dbReference type="SAM" id="MobiDB-lite"/>
    </source>
</evidence>
<protein>
    <submittedName>
        <fullName evidence="3">THO complex subunit-like protein</fullName>
    </submittedName>
</protein>
<reference evidence="4" key="1">
    <citation type="journal article" date="2014" name="Genome Announc.">
        <title>Genome sequence and annotation of Acremonium chrysogenum, producer of the beta-lactam antibiotic cephalosporin C.</title>
        <authorList>
            <person name="Terfehr D."/>
            <person name="Dahlmann T.A."/>
            <person name="Specht T."/>
            <person name="Zadra I."/>
            <person name="Kuernsteiner H."/>
            <person name="Kueck U."/>
        </authorList>
    </citation>
    <scope>NUCLEOTIDE SEQUENCE [LARGE SCALE GENOMIC DNA]</scope>
    <source>
        <strain evidence="4">ATCC 11550 / CBS 779.69 / DSM 880 / IAM 14645 / JCM 23072 / IMI 49137</strain>
    </source>
</reference>
<dbReference type="InterPro" id="IPR008144">
    <property type="entry name" value="Guanylate_kin-like_dom"/>
</dbReference>
<dbReference type="InterPro" id="IPR008145">
    <property type="entry name" value="GK/Ca_channel_bsu"/>
</dbReference>
<dbReference type="CDD" id="cd00071">
    <property type="entry name" value="GMPK"/>
    <property type="match status" value="1"/>
</dbReference>
<dbReference type="AlphaFoldDB" id="A0A086SU06"/>
<dbReference type="Proteomes" id="UP000029964">
    <property type="component" value="Unassembled WGS sequence"/>
</dbReference>
<dbReference type="GO" id="GO:0006406">
    <property type="term" value="P:mRNA export from nucleus"/>
    <property type="evidence" value="ECO:0007669"/>
    <property type="project" value="TreeGrafter"/>
</dbReference>
<sequence length="830" mass="93124">MPALVVDDLGVPHVTAFGSLLNELLDEAAALKPPVTNRTPSASIEPPINKHDLNNLSGRISSAFSGITVEGADDDVAVKKARSRKFAAIEAVARDFFSKLTASTPINSPEFIKIWNFLDILSILSDDGHCDPALLFWLIEELLDSQTIAGCRIIFDYLESRRERITAKHFKQTNLVILRSCNELLRRLSRAEDTAFCGRVFIFLFQSFPLGDRSSVNLRGEYHVENVTTFETPTEEGSKMDVDTQDDAHKETADGRTDDKGATKNADEPLSMDELYGLFWPLQESFSQPLKLFDTSNFTKFRRGVEETVRTFKTYPSDEGSRSASTLEEPAHGVKRKREGSGNDEQSEAFNPKYLTSRDLFELEVGDLTFRRHILVQILITLNFILSWTADAKKKYEGMNTPNKSVMYSGEFGEEEAKWARDTKNRIADYMRKDQPGRFFYRMVDTVLARDKNWVYWKMAGCEPIRRDPITPELWAEAQASAQRATMNKRLRPIPLNAVPMEFLKEKDRDQVMEELKNAERFKIPDLDSFKAKISDDDFAISMAANEQEKARLTASKASKSWRALRIARGSKLAAFDKIDDPNDISLIFEPLDNMDAEKTVEDVAAEGDMPANRETVVISGPPGVGKSTLVEKLLEAHKGVFGRVVRHTTREPAEGEANGRTFHFVKALEFNQLRDGDRLVEYTEQDGIAYGTSSKAIETVTESGKVPVIELDMEGAKFAKDMMDFPGRYILIKPPTPDVLQSRLKDAGGRDEAAIKAIIDGLPEQLDDDESKMSSELFDHTIVNEGLEQSVKILGEFLYKREDEEVEEGEGGKAPNGEAATNGGEHMET</sequence>
<feature type="domain" description="Guanylate kinase-like" evidence="2">
    <location>
        <begin position="614"/>
        <end position="800"/>
    </location>
</feature>
<organism evidence="3 4">
    <name type="scientific">Hapsidospora chrysogenum (strain ATCC 11550 / CBS 779.69 / DSM 880 / IAM 14645 / JCM 23072 / IMI 49137)</name>
    <name type="common">Acremonium chrysogenum</name>
    <dbReference type="NCBI Taxonomy" id="857340"/>
    <lineage>
        <taxon>Eukaryota</taxon>
        <taxon>Fungi</taxon>
        <taxon>Dikarya</taxon>
        <taxon>Ascomycota</taxon>
        <taxon>Pezizomycotina</taxon>
        <taxon>Sordariomycetes</taxon>
        <taxon>Hypocreomycetidae</taxon>
        <taxon>Hypocreales</taxon>
        <taxon>Bionectriaceae</taxon>
        <taxon>Hapsidospora</taxon>
    </lineage>
</organism>
<evidence type="ECO:0000313" key="3">
    <source>
        <dbReference type="EMBL" id="KFH40588.1"/>
    </source>
</evidence>
<keyword evidence="4" id="KW-1185">Reference proteome</keyword>
<accession>A0A086SU06</accession>
<dbReference type="SMART" id="SM00072">
    <property type="entry name" value="GuKc"/>
    <property type="match status" value="1"/>
</dbReference>
<dbReference type="OrthoDB" id="10257415at2759"/>